<evidence type="ECO:0000313" key="9">
    <source>
        <dbReference type="EMBL" id="OWK16010.1"/>
    </source>
</evidence>
<protein>
    <recommendedName>
        <fullName evidence="6">Cilia- and flagella-associated protein 263</fullName>
    </recommendedName>
</protein>
<dbReference type="EMBL" id="MKHE01000004">
    <property type="protein sequence ID" value="OWK16010.1"/>
    <property type="molecule type" value="Genomic_DNA"/>
</dbReference>
<evidence type="ECO:0000256" key="3">
    <source>
        <dbReference type="ARBA" id="ARBA00023054"/>
    </source>
</evidence>
<comment type="subcellular location">
    <subcellularLocation>
        <location evidence="1">Cell projection</location>
        <location evidence="1">Cilium</location>
    </subcellularLocation>
</comment>
<evidence type="ECO:0000259" key="8">
    <source>
        <dbReference type="Pfam" id="PF13870"/>
    </source>
</evidence>
<keyword evidence="4" id="KW-0966">Cell projection</keyword>
<dbReference type="OrthoDB" id="10259713at2759"/>
<dbReference type="PANTHER" id="PTHR15654">
    <property type="entry name" value="COILED-COIL DOMAIN-CONTAINING PROTEIN 113-RELATED"/>
    <property type="match status" value="1"/>
</dbReference>
<evidence type="ECO:0000256" key="4">
    <source>
        <dbReference type="ARBA" id="ARBA00023273"/>
    </source>
</evidence>
<sequence>MFEKYYNKLEPRDQRPPRLSEVKITGAEIAQLRSRRKSKSRMGMERVMGLSVDQKFELVQKELEDAKDEIRHMRANAERDLQHHEAIIEEAEIRWTEVQREVHEFEKDILKTISKKKGSILATQKVMKYIEDMNRRRDNMKDKLRLKNVSLKVQRKKLLLQLRQQLKIENAQFLETIEARNQELIQMKLASGNTLQILNAYKDRAKALALNRQLRKQLSEFRAPQVMMYIREKIRNGDLEKTIRVWERKVEIAEMSLKGYRKAWNKMKTTNEQLQATSGPGK</sequence>
<dbReference type="Pfam" id="PF13870">
    <property type="entry name" value="CCDC113_CCDC96_CC"/>
    <property type="match status" value="1"/>
</dbReference>
<dbReference type="Proteomes" id="UP000242450">
    <property type="component" value="Chromosome 4"/>
</dbReference>
<dbReference type="GO" id="GO:0060271">
    <property type="term" value="P:cilium assembly"/>
    <property type="evidence" value="ECO:0007669"/>
    <property type="project" value="TreeGrafter"/>
</dbReference>
<evidence type="ECO:0000256" key="7">
    <source>
        <dbReference type="SAM" id="Coils"/>
    </source>
</evidence>
<evidence type="ECO:0000256" key="6">
    <source>
        <dbReference type="ARBA" id="ARBA00044798"/>
    </source>
</evidence>
<keyword evidence="2" id="KW-0970">Cilium biogenesis/degradation</keyword>
<keyword evidence="3 7" id="KW-0175">Coiled coil</keyword>
<evidence type="ECO:0000313" key="10">
    <source>
        <dbReference type="Proteomes" id="UP000242450"/>
    </source>
</evidence>
<gene>
    <name evidence="9" type="ORF">Celaphus_00004182</name>
</gene>
<organism evidence="9 10">
    <name type="scientific">Cervus elaphus hippelaphus</name>
    <name type="common">European red deer</name>
    <dbReference type="NCBI Taxonomy" id="46360"/>
    <lineage>
        <taxon>Eukaryota</taxon>
        <taxon>Metazoa</taxon>
        <taxon>Chordata</taxon>
        <taxon>Craniata</taxon>
        <taxon>Vertebrata</taxon>
        <taxon>Euteleostomi</taxon>
        <taxon>Mammalia</taxon>
        <taxon>Eutheria</taxon>
        <taxon>Laurasiatheria</taxon>
        <taxon>Artiodactyla</taxon>
        <taxon>Ruminantia</taxon>
        <taxon>Pecora</taxon>
        <taxon>Cervidae</taxon>
        <taxon>Cervinae</taxon>
        <taxon>Cervus</taxon>
    </lineage>
</organism>
<reference evidence="9 10" key="1">
    <citation type="journal article" date="2018" name="Mol. Genet. Genomics">
        <title>The red deer Cervus elaphus genome CerEla1.0: sequencing, annotating, genes, and chromosomes.</title>
        <authorList>
            <person name="Bana N.A."/>
            <person name="Nyiri A."/>
            <person name="Nagy J."/>
            <person name="Frank K."/>
            <person name="Nagy T."/>
            <person name="Steger V."/>
            <person name="Schiller M."/>
            <person name="Lakatos P."/>
            <person name="Sugar L."/>
            <person name="Horn P."/>
            <person name="Barta E."/>
            <person name="Orosz L."/>
        </authorList>
    </citation>
    <scope>NUCLEOTIDE SEQUENCE [LARGE SCALE GENOMIC DNA]</scope>
    <source>
        <strain evidence="9">Hungarian</strain>
    </source>
</reference>
<accession>A0A212DCP6</accession>
<comment type="similarity">
    <text evidence="5">Belongs to the CFAP263 family.</text>
</comment>
<proteinExistence type="inferred from homology"/>
<evidence type="ECO:0000256" key="1">
    <source>
        <dbReference type="ARBA" id="ARBA00004138"/>
    </source>
</evidence>
<evidence type="ECO:0000256" key="5">
    <source>
        <dbReference type="ARBA" id="ARBA00044506"/>
    </source>
</evidence>
<evidence type="ECO:0000256" key="2">
    <source>
        <dbReference type="ARBA" id="ARBA00022794"/>
    </source>
</evidence>
<feature type="domain" description="CCDC113/CCDC96 coiled-coil" evidence="8">
    <location>
        <begin position="202"/>
        <end position="258"/>
    </location>
</feature>
<dbReference type="InterPro" id="IPR051885">
    <property type="entry name" value="CC_CF"/>
</dbReference>
<dbReference type="AlphaFoldDB" id="A0A212DCP6"/>
<keyword evidence="10" id="KW-1185">Reference proteome</keyword>
<dbReference type="PANTHER" id="PTHR15654:SF2">
    <property type="entry name" value="COILED-COIL DOMAIN-CONTAINING PROTEIN 113"/>
    <property type="match status" value="1"/>
</dbReference>
<dbReference type="InterPro" id="IPR025254">
    <property type="entry name" value="CCDC113/CCDC96_CC"/>
</dbReference>
<name>A0A212DCP6_CEREH</name>
<dbReference type="GO" id="GO:0005930">
    <property type="term" value="C:axoneme"/>
    <property type="evidence" value="ECO:0007669"/>
    <property type="project" value="TreeGrafter"/>
</dbReference>
<dbReference type="GO" id="GO:0036064">
    <property type="term" value="C:ciliary basal body"/>
    <property type="evidence" value="ECO:0007669"/>
    <property type="project" value="TreeGrafter"/>
</dbReference>
<comment type="caution">
    <text evidence="9">The sequence shown here is derived from an EMBL/GenBank/DDBJ whole genome shotgun (WGS) entry which is preliminary data.</text>
</comment>
<feature type="coiled-coil region" evidence="7">
    <location>
        <begin position="56"/>
        <end position="108"/>
    </location>
</feature>